<proteinExistence type="predicted"/>
<accession>A0A1S3H802</accession>
<dbReference type="Pfam" id="PF12796">
    <property type="entry name" value="Ank_2"/>
    <property type="match status" value="3"/>
</dbReference>
<feature type="region of interest" description="Disordered" evidence="5">
    <location>
        <begin position="1050"/>
        <end position="1096"/>
    </location>
</feature>
<dbReference type="InterPro" id="IPR001715">
    <property type="entry name" value="CH_dom"/>
</dbReference>
<keyword evidence="7" id="KW-1185">Reference proteome</keyword>
<dbReference type="STRING" id="7574.A0A1S3H802"/>
<feature type="compositionally biased region" description="Polar residues" evidence="5">
    <location>
        <begin position="1063"/>
        <end position="1077"/>
    </location>
</feature>
<dbReference type="Proteomes" id="UP000085678">
    <property type="component" value="Unplaced"/>
</dbReference>
<keyword evidence="2 3" id="KW-0040">ANK repeat</keyword>
<evidence type="ECO:0000313" key="8">
    <source>
        <dbReference type="RefSeq" id="XP_013381616.1"/>
    </source>
</evidence>
<feature type="compositionally biased region" description="Low complexity" evidence="5">
    <location>
        <begin position="1084"/>
        <end position="1096"/>
    </location>
</feature>
<protein>
    <submittedName>
        <fullName evidence="8">Uncharacterized protein LOC106152547</fullName>
    </submittedName>
</protein>
<dbReference type="OrthoDB" id="424503at2759"/>
<dbReference type="InParanoid" id="A0A1S3H802"/>
<dbReference type="KEGG" id="lak:106152547"/>
<dbReference type="GeneID" id="106152547"/>
<dbReference type="InterPro" id="IPR036770">
    <property type="entry name" value="Ankyrin_rpt-contain_sf"/>
</dbReference>
<dbReference type="RefSeq" id="XP_013381616.1">
    <property type="nucleotide sequence ID" value="XM_013526162.1"/>
</dbReference>
<evidence type="ECO:0000259" key="6">
    <source>
        <dbReference type="Pfam" id="PF00307"/>
    </source>
</evidence>
<feature type="coiled-coil region" evidence="4">
    <location>
        <begin position="341"/>
        <end position="368"/>
    </location>
</feature>
<evidence type="ECO:0000313" key="7">
    <source>
        <dbReference type="Proteomes" id="UP000085678"/>
    </source>
</evidence>
<dbReference type="PANTHER" id="PTHR24126">
    <property type="entry name" value="ANKYRIN REPEAT, PH AND SEC7 DOMAIN CONTAINING PROTEIN SECG-RELATED"/>
    <property type="match status" value="1"/>
</dbReference>
<reference evidence="8" key="1">
    <citation type="submission" date="2025-08" db="UniProtKB">
        <authorList>
            <consortium name="RefSeq"/>
        </authorList>
    </citation>
    <scope>IDENTIFICATION</scope>
    <source>
        <tissue evidence="8">Gonads</tissue>
    </source>
</reference>
<dbReference type="InterPro" id="IPR002110">
    <property type="entry name" value="Ankyrin_rpt"/>
</dbReference>
<dbReference type="SMART" id="SM00248">
    <property type="entry name" value="ANK"/>
    <property type="match status" value="8"/>
</dbReference>
<dbReference type="InterPro" id="IPR036872">
    <property type="entry name" value="CH_dom_sf"/>
</dbReference>
<evidence type="ECO:0000256" key="4">
    <source>
        <dbReference type="SAM" id="Coils"/>
    </source>
</evidence>
<evidence type="ECO:0000256" key="3">
    <source>
        <dbReference type="PROSITE-ProRule" id="PRU00023"/>
    </source>
</evidence>
<evidence type="ECO:0000256" key="2">
    <source>
        <dbReference type="ARBA" id="ARBA00023043"/>
    </source>
</evidence>
<dbReference type="PROSITE" id="PS50088">
    <property type="entry name" value="ANK_REPEAT"/>
    <property type="match status" value="3"/>
</dbReference>
<dbReference type="PRINTS" id="PR01415">
    <property type="entry name" value="ANKYRIN"/>
</dbReference>
<keyword evidence="1" id="KW-0677">Repeat</keyword>
<dbReference type="OMA" id="FRTELAM"/>
<dbReference type="PANTHER" id="PTHR24126:SF14">
    <property type="entry name" value="ANK_REP_REGION DOMAIN-CONTAINING PROTEIN"/>
    <property type="match status" value="1"/>
</dbReference>
<dbReference type="SUPFAM" id="SSF47576">
    <property type="entry name" value="Calponin-homology domain, CH-domain"/>
    <property type="match status" value="1"/>
</dbReference>
<sequence>MSLKTRIHGFTAWVNLRLKPYDILMNNVIMDLLTGTNLKLLVESMTGREMKNVKSFDGLTQQQKITRAEWVVKELKACKLVPEDVYVDARLFAMRGADQVFDLLWRLVSHDIWFVWERAEYLQHAEDQVLVAVPFKWTPEPPPKKRKKTKVKQSLLSGFGAASLVQEDLNDDAPDPNEYYDPFPGSDIMKQLKPKKIDPKNYPAPDDCILEMVNAHLNMSKDGKKLKCISVDDLMDSRVLCALVNSFVQDTFTPEVLLNDRWTMNLCLRTAEKMFYTETPFDSEDLAEGDPMAVCAYFAFFFMVGYKFRQAKAVVNRIEWLHRLIRENNHEMDELATVATNIQELRRKKDLKQKLQMYNDEIGRIQDMFDLEYCRKWLDHAIKVQKETHKLIWTKMKEKFETLPVPRNISINDLCLSLSINLSLTFGSAFYLSNNKEQVNELRKMILRNKETGEYIEDFTAKNKEPIRKILRLHAYETVEVNPEKYPQYDIFFESPSRNKRLEAGTEFLYQIFPGTFEQWHKQMFRAIKENEVDSVKKMVLFFRNTPSFINAREKTTGNTALHIAARFGQYEIVQFLLESNANIDARNAYKYTPLFSALEGVHRRVGHLLVECGCDVNKRSIKGLTAFETVKNDELKDYLIEAYEHYSDVVPKIMAGDLEVLEEVVKDHITGVRQLNSLRSRCVNGSTLIHTAAYFGAVSIVKTLLTLRMDVDLRDYKGATPLHRSQNVETMEVLLEAGASVNAEDLEGNTPLHVKCYGETGKETQLGCIELLCQSGSKLVSRNNRGLMPIHCCAMQGRIDAIQLLLAADKKEEIKKDLSKEDPKLPPSLPHLAVANDCMECAEWLIENGFEFKEGEPDLLVQRILAEQVKVIQQGEAIKFLLDHGASANPVYPGGNTALHYAASMSHSTEILELLMGYGAEVDAPNEDQATPLFFSTQCNNQSAASVLIENGANYRWKNAQGLTAFDCILDFDDWVECGYFNDEIRARLKAYSLKHTRDLIRAISKKVKHSGPIRQPPRTPDLTRQASNLSGQTLLPISGGSNALWSAKTSASATTPAGSPRQITSQLSLRSQSSPGLLPPLKSAGSAAVKSAGS</sequence>
<name>A0A1S3H802_LINAN</name>
<dbReference type="PROSITE" id="PS50297">
    <property type="entry name" value="ANK_REP_REGION"/>
    <property type="match status" value="3"/>
</dbReference>
<evidence type="ECO:0000256" key="1">
    <source>
        <dbReference type="ARBA" id="ARBA00022737"/>
    </source>
</evidence>
<keyword evidence="4" id="KW-0175">Coiled coil</keyword>
<dbReference type="Gene3D" id="1.25.40.20">
    <property type="entry name" value="Ankyrin repeat-containing domain"/>
    <property type="match status" value="3"/>
</dbReference>
<dbReference type="Gene3D" id="1.10.418.10">
    <property type="entry name" value="Calponin-like domain"/>
    <property type="match status" value="2"/>
</dbReference>
<feature type="repeat" description="ANK" evidence="3">
    <location>
        <begin position="557"/>
        <end position="589"/>
    </location>
</feature>
<gene>
    <name evidence="8" type="primary">LOC106152547</name>
</gene>
<feature type="domain" description="Calponin-homology (CH)" evidence="6">
    <location>
        <begin position="209"/>
        <end position="304"/>
    </location>
</feature>
<evidence type="ECO:0000256" key="5">
    <source>
        <dbReference type="SAM" id="MobiDB-lite"/>
    </source>
</evidence>
<dbReference type="AlphaFoldDB" id="A0A1S3H802"/>
<feature type="repeat" description="ANK" evidence="3">
    <location>
        <begin position="895"/>
        <end position="928"/>
    </location>
</feature>
<feature type="repeat" description="ANK" evidence="3">
    <location>
        <begin position="685"/>
        <end position="717"/>
    </location>
</feature>
<organism evidence="7 8">
    <name type="scientific">Lingula anatina</name>
    <name type="common">Brachiopod</name>
    <name type="synonym">Lingula unguis</name>
    <dbReference type="NCBI Taxonomy" id="7574"/>
    <lineage>
        <taxon>Eukaryota</taxon>
        <taxon>Metazoa</taxon>
        <taxon>Spiralia</taxon>
        <taxon>Lophotrochozoa</taxon>
        <taxon>Brachiopoda</taxon>
        <taxon>Linguliformea</taxon>
        <taxon>Lingulata</taxon>
        <taxon>Lingulida</taxon>
        <taxon>Linguloidea</taxon>
        <taxon>Lingulidae</taxon>
        <taxon>Lingula</taxon>
    </lineage>
</organism>
<feature type="region of interest" description="Disordered" evidence="5">
    <location>
        <begin position="1008"/>
        <end position="1027"/>
    </location>
</feature>
<dbReference type="Pfam" id="PF00307">
    <property type="entry name" value="CH"/>
    <property type="match status" value="1"/>
</dbReference>
<dbReference type="SUPFAM" id="SSF48403">
    <property type="entry name" value="Ankyrin repeat"/>
    <property type="match status" value="2"/>
</dbReference>